<organism evidence="1 2">
    <name type="scientific">Pseudofrankia asymbiotica</name>
    <dbReference type="NCBI Taxonomy" id="1834516"/>
    <lineage>
        <taxon>Bacteria</taxon>
        <taxon>Bacillati</taxon>
        <taxon>Actinomycetota</taxon>
        <taxon>Actinomycetes</taxon>
        <taxon>Frankiales</taxon>
        <taxon>Frankiaceae</taxon>
        <taxon>Pseudofrankia</taxon>
    </lineage>
</organism>
<dbReference type="OrthoDB" id="69438at2"/>
<accession>A0A1V2IJ16</accession>
<dbReference type="AlphaFoldDB" id="A0A1V2IJ16"/>
<keyword evidence="2" id="KW-1185">Reference proteome</keyword>
<evidence type="ECO:0000313" key="2">
    <source>
        <dbReference type="Proteomes" id="UP000188929"/>
    </source>
</evidence>
<sequence length="80" mass="8758">MRYAGHDFAAPRRADDSGWGAVTAVLDAGLRYEGFQVCGCGRESEYRPRRSSDVRSRRRVAVRAGLCEADALALRDPADA</sequence>
<gene>
    <name evidence="1" type="ORF">BL253_05455</name>
</gene>
<comment type="caution">
    <text evidence="1">The sequence shown here is derived from an EMBL/GenBank/DDBJ whole genome shotgun (WGS) entry which is preliminary data.</text>
</comment>
<name>A0A1V2IJ16_9ACTN</name>
<evidence type="ECO:0000313" key="1">
    <source>
        <dbReference type="EMBL" id="ONH32466.1"/>
    </source>
</evidence>
<reference evidence="2" key="1">
    <citation type="submission" date="2016-10" db="EMBL/GenBank/DDBJ databases">
        <title>Frankia sp. NRRL B-16386 Genome sequencing.</title>
        <authorList>
            <person name="Ghodhbane-Gtari F."/>
            <person name="Swanson E."/>
            <person name="Gueddou A."/>
            <person name="Hezbri K."/>
            <person name="Ktari K."/>
            <person name="Nouioui I."/>
            <person name="Morris K."/>
            <person name="Simpson S."/>
            <person name="Abebe-Akele F."/>
            <person name="Thomas K."/>
            <person name="Gtari M."/>
            <person name="Tisa L.S."/>
        </authorList>
    </citation>
    <scope>NUCLEOTIDE SEQUENCE [LARGE SCALE GENOMIC DNA]</scope>
    <source>
        <strain evidence="2">NRRL B-16386</strain>
    </source>
</reference>
<proteinExistence type="predicted"/>
<protein>
    <submittedName>
        <fullName evidence="1">Uncharacterized protein</fullName>
    </submittedName>
</protein>
<dbReference type="EMBL" id="MOMC01000010">
    <property type="protein sequence ID" value="ONH32466.1"/>
    <property type="molecule type" value="Genomic_DNA"/>
</dbReference>
<dbReference type="Proteomes" id="UP000188929">
    <property type="component" value="Unassembled WGS sequence"/>
</dbReference>